<proteinExistence type="predicted"/>
<dbReference type="SUPFAM" id="SSF55729">
    <property type="entry name" value="Acyl-CoA N-acyltransferases (Nat)"/>
    <property type="match status" value="1"/>
</dbReference>
<keyword evidence="2" id="KW-0012">Acyltransferase</keyword>
<dbReference type="EMBL" id="JBGEWD010000024">
    <property type="protein sequence ID" value="MEY8001756.1"/>
    <property type="molecule type" value="Genomic_DNA"/>
</dbReference>
<gene>
    <name evidence="2" type="ORF">AB8U03_16435</name>
</gene>
<accession>A0ABV4BVH8</accession>
<dbReference type="CDD" id="cd04301">
    <property type="entry name" value="NAT_SF"/>
    <property type="match status" value="1"/>
</dbReference>
<comment type="caution">
    <text evidence="2">The sequence shown here is derived from an EMBL/GenBank/DDBJ whole genome shotgun (WGS) entry which is preliminary data.</text>
</comment>
<evidence type="ECO:0000313" key="3">
    <source>
        <dbReference type="Proteomes" id="UP001564657"/>
    </source>
</evidence>
<reference evidence="2 3" key="1">
    <citation type="submission" date="2024-08" db="EMBL/GenBank/DDBJ databases">
        <title>Clostridium lapicellarii sp. nov., and Clostridium renhuaiense sp. nov., two species isolated from the mud in a fermentation cellar used for producing sauce-flavour Chinese liquors.</title>
        <authorList>
            <person name="Yang F."/>
            <person name="Wang H."/>
            <person name="Chen L.Q."/>
            <person name="Zhou N."/>
            <person name="Lu J.J."/>
            <person name="Pu X.X."/>
            <person name="Wan B."/>
            <person name="Wang L."/>
            <person name="Liu S.J."/>
        </authorList>
    </citation>
    <scope>NUCLEOTIDE SEQUENCE [LARGE SCALE GENOMIC DNA]</scope>
    <source>
        <strain evidence="2 3">MT-5</strain>
    </source>
</reference>
<feature type="domain" description="N-acetyltransferase" evidence="1">
    <location>
        <begin position="1"/>
        <end position="80"/>
    </location>
</feature>
<evidence type="ECO:0000313" key="2">
    <source>
        <dbReference type="EMBL" id="MEY8001756.1"/>
    </source>
</evidence>
<dbReference type="EC" id="2.3.1.-" evidence="2"/>
<dbReference type="GO" id="GO:0016746">
    <property type="term" value="F:acyltransferase activity"/>
    <property type="evidence" value="ECO:0007669"/>
    <property type="project" value="UniProtKB-KW"/>
</dbReference>
<keyword evidence="2" id="KW-0808">Transferase</keyword>
<sequence>MVHSCMAVHPNYRRNGIATKMIDLMLAELPDNCDVVVTTFRENDEKGNAPRALYKKIDFIEYKLGCEFDYPQQKFILHRK</sequence>
<dbReference type="RefSeq" id="WP_369705662.1">
    <property type="nucleotide sequence ID" value="NZ_JBGEWD010000024.1"/>
</dbReference>
<keyword evidence="3" id="KW-1185">Reference proteome</keyword>
<protein>
    <submittedName>
        <fullName evidence="2">GNAT family N-acetyltransferase</fullName>
        <ecNumber evidence="2">2.3.1.-</ecNumber>
    </submittedName>
</protein>
<evidence type="ECO:0000259" key="1">
    <source>
        <dbReference type="PROSITE" id="PS51186"/>
    </source>
</evidence>
<name>A0ABV4BVH8_9CLOT</name>
<dbReference type="InterPro" id="IPR000182">
    <property type="entry name" value="GNAT_dom"/>
</dbReference>
<dbReference type="Pfam" id="PF13508">
    <property type="entry name" value="Acetyltransf_7"/>
    <property type="match status" value="1"/>
</dbReference>
<dbReference type="InterPro" id="IPR016181">
    <property type="entry name" value="Acyl_CoA_acyltransferase"/>
</dbReference>
<dbReference type="Proteomes" id="UP001564657">
    <property type="component" value="Unassembled WGS sequence"/>
</dbReference>
<organism evidence="2 3">
    <name type="scientific">Clostridium moutaii</name>
    <dbReference type="NCBI Taxonomy" id="3240932"/>
    <lineage>
        <taxon>Bacteria</taxon>
        <taxon>Bacillati</taxon>
        <taxon>Bacillota</taxon>
        <taxon>Clostridia</taxon>
        <taxon>Eubacteriales</taxon>
        <taxon>Clostridiaceae</taxon>
        <taxon>Clostridium</taxon>
    </lineage>
</organism>
<dbReference type="PROSITE" id="PS51186">
    <property type="entry name" value="GNAT"/>
    <property type="match status" value="1"/>
</dbReference>
<dbReference type="Gene3D" id="3.40.630.30">
    <property type="match status" value="1"/>
</dbReference>